<evidence type="ECO:0000313" key="2">
    <source>
        <dbReference type="Proteomes" id="UP000612808"/>
    </source>
</evidence>
<gene>
    <name evidence="1" type="ORF">Aru02nite_10920</name>
</gene>
<sequence length="128" mass="14320">MNEHLDQRDQLIIAQRLAHLAAVTGPRDGDVVEFTDGTVRRISHLWRLPDGEPDQAQTSSGGSFYLGRHGMSFSGALYPPVPADSLIDTGRTRAAEVWIFHHDQRRAHKDVHATIPFRVYRCALPAPQ</sequence>
<dbReference type="AlphaFoldDB" id="A0A8J3J895"/>
<dbReference type="RefSeq" id="WP_203655404.1">
    <property type="nucleotide sequence ID" value="NZ_BAAAZM010000002.1"/>
</dbReference>
<proteinExistence type="predicted"/>
<dbReference type="Proteomes" id="UP000612808">
    <property type="component" value="Unassembled WGS sequence"/>
</dbReference>
<reference evidence="1" key="1">
    <citation type="submission" date="2021-01" db="EMBL/GenBank/DDBJ databases">
        <title>Whole genome shotgun sequence of Actinocatenispora rupis NBRC 107355.</title>
        <authorList>
            <person name="Komaki H."/>
            <person name="Tamura T."/>
        </authorList>
    </citation>
    <scope>NUCLEOTIDE SEQUENCE</scope>
    <source>
        <strain evidence="1">NBRC 107355</strain>
    </source>
</reference>
<accession>A0A8J3J895</accession>
<evidence type="ECO:0000313" key="1">
    <source>
        <dbReference type="EMBL" id="GID10203.1"/>
    </source>
</evidence>
<protein>
    <submittedName>
        <fullName evidence="1">Uncharacterized protein</fullName>
    </submittedName>
</protein>
<comment type="caution">
    <text evidence="1">The sequence shown here is derived from an EMBL/GenBank/DDBJ whole genome shotgun (WGS) entry which is preliminary data.</text>
</comment>
<organism evidence="1 2">
    <name type="scientific">Actinocatenispora rupis</name>
    <dbReference type="NCBI Taxonomy" id="519421"/>
    <lineage>
        <taxon>Bacteria</taxon>
        <taxon>Bacillati</taxon>
        <taxon>Actinomycetota</taxon>
        <taxon>Actinomycetes</taxon>
        <taxon>Micromonosporales</taxon>
        <taxon>Micromonosporaceae</taxon>
        <taxon>Actinocatenispora</taxon>
    </lineage>
</organism>
<dbReference type="EMBL" id="BOMB01000006">
    <property type="protein sequence ID" value="GID10203.1"/>
    <property type="molecule type" value="Genomic_DNA"/>
</dbReference>
<keyword evidence="2" id="KW-1185">Reference proteome</keyword>
<name>A0A8J3J895_9ACTN</name>